<dbReference type="Proteomes" id="UP000292957">
    <property type="component" value="Unassembled WGS sequence"/>
</dbReference>
<name>A0A4V2JYX4_9APHY</name>
<sequence length="73" mass="8226">MKSRKAKMSVVYTVFAELSQTQYSVLSFSGSFSELEQNPFAFIFILHSFCYLVVCELLSLRLLHTAVSPLIAS</sequence>
<proteinExistence type="predicted"/>
<organism evidence="1">
    <name type="scientific">Dichomitus squalens</name>
    <dbReference type="NCBI Taxonomy" id="114155"/>
    <lineage>
        <taxon>Eukaryota</taxon>
        <taxon>Fungi</taxon>
        <taxon>Dikarya</taxon>
        <taxon>Basidiomycota</taxon>
        <taxon>Agaricomycotina</taxon>
        <taxon>Agaricomycetes</taxon>
        <taxon>Polyporales</taxon>
        <taxon>Polyporaceae</taxon>
        <taxon>Dichomitus</taxon>
    </lineage>
</organism>
<protein>
    <submittedName>
        <fullName evidence="1">Uncharacterized protein</fullName>
    </submittedName>
</protein>
<gene>
    <name evidence="1" type="ORF">BD311DRAFT_769646</name>
</gene>
<accession>A0A4V2JYX4</accession>
<evidence type="ECO:0000313" key="1">
    <source>
        <dbReference type="EMBL" id="TBU22843.1"/>
    </source>
</evidence>
<dbReference type="EMBL" id="ML143524">
    <property type="protein sequence ID" value="TBU22843.1"/>
    <property type="molecule type" value="Genomic_DNA"/>
</dbReference>
<reference evidence="1" key="1">
    <citation type="submission" date="2019-01" db="EMBL/GenBank/DDBJ databases">
        <title>Draft genome sequences of three monokaryotic isolates of the white-rot basidiomycete fungus Dichomitus squalens.</title>
        <authorList>
            <consortium name="DOE Joint Genome Institute"/>
            <person name="Lopez S.C."/>
            <person name="Andreopoulos B."/>
            <person name="Pangilinan J."/>
            <person name="Lipzen A."/>
            <person name="Riley R."/>
            <person name="Ahrendt S."/>
            <person name="Ng V."/>
            <person name="Barry K."/>
            <person name="Daum C."/>
            <person name="Grigoriev I.V."/>
            <person name="Hilden K.S."/>
            <person name="Makela M.R."/>
            <person name="de Vries R.P."/>
        </authorList>
    </citation>
    <scope>NUCLEOTIDE SEQUENCE [LARGE SCALE GENOMIC DNA]</scope>
    <source>
        <strain evidence="1">OM18370.1</strain>
    </source>
</reference>
<dbReference type="AlphaFoldDB" id="A0A4V2JYX4"/>